<dbReference type="GO" id="GO:1904680">
    <property type="term" value="F:peptide transmembrane transporter activity"/>
    <property type="evidence" value="ECO:0007669"/>
    <property type="project" value="TreeGrafter"/>
</dbReference>
<comment type="similarity">
    <text evidence="1">Belongs to the bacterial solute-binding protein 5 family.</text>
</comment>
<dbReference type="Gene3D" id="3.40.190.10">
    <property type="entry name" value="Periplasmic binding protein-like II"/>
    <property type="match status" value="1"/>
</dbReference>
<dbReference type="GO" id="GO:0015833">
    <property type="term" value="P:peptide transport"/>
    <property type="evidence" value="ECO:0007669"/>
    <property type="project" value="TreeGrafter"/>
</dbReference>
<evidence type="ECO:0000256" key="3">
    <source>
        <dbReference type="ARBA" id="ARBA00022729"/>
    </source>
</evidence>
<dbReference type="PANTHER" id="PTHR30290:SF9">
    <property type="entry name" value="OLIGOPEPTIDE-BINDING PROTEIN APPA"/>
    <property type="match status" value="1"/>
</dbReference>
<dbReference type="AlphaFoldDB" id="A0A2Z2HSP2"/>
<dbReference type="RefSeq" id="WP_161493177.1">
    <property type="nucleotide sequence ID" value="NZ_CP019893.1"/>
</dbReference>
<dbReference type="OrthoDB" id="233597at2157"/>
<dbReference type="PANTHER" id="PTHR30290">
    <property type="entry name" value="PERIPLASMIC BINDING COMPONENT OF ABC TRANSPORTER"/>
    <property type="match status" value="1"/>
</dbReference>
<feature type="domain" description="Solute-binding protein family 5" evidence="4">
    <location>
        <begin position="236"/>
        <end position="517"/>
    </location>
</feature>
<dbReference type="InterPro" id="IPR000914">
    <property type="entry name" value="SBP_5_dom"/>
</dbReference>
<organism evidence="5 6">
    <name type="scientific">Natrarchaeobaculum aegyptiacum</name>
    <dbReference type="NCBI Taxonomy" id="745377"/>
    <lineage>
        <taxon>Archaea</taxon>
        <taxon>Methanobacteriati</taxon>
        <taxon>Methanobacteriota</taxon>
        <taxon>Stenosarchaea group</taxon>
        <taxon>Halobacteria</taxon>
        <taxon>Halobacteriales</taxon>
        <taxon>Natrialbaceae</taxon>
        <taxon>Natrarchaeobaculum</taxon>
    </lineage>
</organism>
<dbReference type="EMBL" id="CP019893">
    <property type="protein sequence ID" value="ARS90200.1"/>
    <property type="molecule type" value="Genomic_DNA"/>
</dbReference>
<keyword evidence="3" id="KW-0732">Signal</keyword>
<name>A0A2Z2HSP2_9EURY</name>
<dbReference type="SUPFAM" id="SSF53850">
    <property type="entry name" value="Periplasmic binding protein-like II"/>
    <property type="match status" value="2"/>
</dbReference>
<proteinExistence type="inferred from homology"/>
<keyword evidence="2" id="KW-0813">Transport</keyword>
<accession>A0A2Z2HSP2</accession>
<gene>
    <name evidence="5" type="ORF">B1756_11010</name>
</gene>
<dbReference type="Proteomes" id="UP000250088">
    <property type="component" value="Chromosome"/>
</dbReference>
<reference evidence="6" key="1">
    <citation type="submission" date="2017-02" db="EMBL/GenBank/DDBJ databases">
        <title>Natronthermophilus aegyptiacus gen. nov.,sp. nov., an aerobic, extremely halophilic alkalithermophilic archaeon isolated from the athalassohaline Wadi An Natrun, Egypt.</title>
        <authorList>
            <person name="Zhao B."/>
        </authorList>
    </citation>
    <scope>NUCLEOTIDE SEQUENCE [LARGE SCALE GENOMIC DNA]</scope>
    <source>
        <strain evidence="6">JW/NM-HA 15</strain>
    </source>
</reference>
<evidence type="ECO:0000256" key="2">
    <source>
        <dbReference type="ARBA" id="ARBA00022448"/>
    </source>
</evidence>
<dbReference type="GeneID" id="32894614"/>
<evidence type="ECO:0000259" key="4">
    <source>
        <dbReference type="Pfam" id="PF00496"/>
    </source>
</evidence>
<dbReference type="CDD" id="cd00995">
    <property type="entry name" value="PBP2_NikA_DppA_OppA_like"/>
    <property type="match status" value="1"/>
</dbReference>
<dbReference type="Gene3D" id="3.10.105.10">
    <property type="entry name" value="Dipeptide-binding Protein, Domain 3"/>
    <property type="match status" value="2"/>
</dbReference>
<evidence type="ECO:0000313" key="6">
    <source>
        <dbReference type="Proteomes" id="UP000250088"/>
    </source>
</evidence>
<dbReference type="Pfam" id="PF00496">
    <property type="entry name" value="SBP_bac_5"/>
    <property type="match status" value="1"/>
</dbReference>
<keyword evidence="6" id="KW-1185">Reference proteome</keyword>
<evidence type="ECO:0000313" key="5">
    <source>
        <dbReference type="EMBL" id="ARS90200.1"/>
    </source>
</evidence>
<protein>
    <recommendedName>
        <fullName evidence="4">Solute-binding protein family 5 domain-containing protein</fullName>
    </recommendedName>
</protein>
<evidence type="ECO:0000256" key="1">
    <source>
        <dbReference type="ARBA" id="ARBA00005695"/>
    </source>
</evidence>
<sequence>MTTAAILAGCADGPGAAAGERVGPLTLEVGQNTNFPDVAQEVARQWGELGVEFEIETDTWGPYVPRIYSDNEFENVAHSPWGSSPDRIDPDFFLSTYRSDSVQNIPGYENEEYDELFREQRAAYDPEERTEIISEMQEILHEDLPEITYLWVQATLPVNSRLWDITPTEFVGARTTGSMTVLTAEPLEDERQLVVGGEQELDAPNPLAPDSNDVQYLFKLAYDTPMRVGLDGEVTEWAVEDVEEVDEETLDLTLREGMTFHDGEPVTAEDLAFTFNFLSEYNFPSFDAYTADIDGAETETDLTVRVELDGPNVAFVNSALTFINLLPEHIWADVPDQADEPVNWNADVDDLVGSGPLEITEWTGTELQYEAFDDHFEPVAYDEFIFVNRASMEAIRSDFEAENIHMTTSSPPISVTEDLAENDYIEMSNAPGVLQQKFSFDLSTPPFDDKAFRQALLLAVDTDRLSDIFWDGYTDIGDGTLLHPRSELTSDHLPQAEQDLEEARTVLEDAGYTLEDGVLYYPE</sequence>
<dbReference type="KEGG" id="naj:B1756_11010"/>
<dbReference type="InterPro" id="IPR039424">
    <property type="entry name" value="SBP_5"/>
</dbReference>